<name>A0A0L0NZJ4_CANAR</name>
<accession>A0A0L0NZJ4</accession>
<dbReference type="SMART" id="SM00516">
    <property type="entry name" value="SEC14"/>
    <property type="match status" value="1"/>
</dbReference>
<reference evidence="4" key="1">
    <citation type="journal article" date="2015" name="BMC Genomics">
        <title>Draft genome of a commonly misdiagnosed multidrug resistant pathogen Candida auris.</title>
        <authorList>
            <person name="Chatterjee S."/>
            <person name="Alampalli S.V."/>
            <person name="Nageshan R.K."/>
            <person name="Chettiar S.T."/>
            <person name="Joshi S."/>
            <person name="Tatu U.S."/>
        </authorList>
    </citation>
    <scope>NUCLEOTIDE SEQUENCE [LARGE SCALE GENOMIC DNA]</scope>
    <source>
        <strain evidence="4">6684</strain>
    </source>
</reference>
<evidence type="ECO:0000313" key="3">
    <source>
        <dbReference type="EMBL" id="KND99541.1"/>
    </source>
</evidence>
<evidence type="ECO:0000259" key="2">
    <source>
        <dbReference type="PROSITE" id="PS50191"/>
    </source>
</evidence>
<protein>
    <recommendedName>
        <fullName evidence="2">CRAL-TRIO domain-containing protein</fullName>
    </recommendedName>
</protein>
<dbReference type="PANTHER" id="PTHR46590">
    <property type="entry name" value="PHOSPHATIDYLINOSITOL TRANSFER PROTEIN CSR1-RELATED"/>
    <property type="match status" value="1"/>
</dbReference>
<dbReference type="CDD" id="cd00170">
    <property type="entry name" value="SEC14"/>
    <property type="match status" value="1"/>
</dbReference>
<dbReference type="Gene3D" id="3.40.525.10">
    <property type="entry name" value="CRAL-TRIO lipid binding domain"/>
    <property type="match status" value="1"/>
</dbReference>
<feature type="region of interest" description="Disordered" evidence="1">
    <location>
        <begin position="178"/>
        <end position="197"/>
    </location>
</feature>
<dbReference type="PROSITE" id="PS50191">
    <property type="entry name" value="CRAL_TRIO"/>
    <property type="match status" value="1"/>
</dbReference>
<dbReference type="Proteomes" id="UP000037122">
    <property type="component" value="Unassembled WGS sequence"/>
</dbReference>
<dbReference type="SUPFAM" id="SSF52087">
    <property type="entry name" value="CRAL/TRIO domain"/>
    <property type="match status" value="1"/>
</dbReference>
<dbReference type="InterPro" id="IPR036865">
    <property type="entry name" value="CRAL-TRIO_dom_sf"/>
</dbReference>
<gene>
    <name evidence="3" type="ORF">QG37_03691</name>
</gene>
<dbReference type="InterPro" id="IPR001251">
    <property type="entry name" value="CRAL-TRIO_dom"/>
</dbReference>
<dbReference type="EMBL" id="LGST01000023">
    <property type="protein sequence ID" value="KND99541.1"/>
    <property type="molecule type" value="Genomic_DNA"/>
</dbReference>
<dbReference type="AlphaFoldDB" id="A0A0L0NZJ4"/>
<dbReference type="InterPro" id="IPR052432">
    <property type="entry name" value="PITP/CRAL-TRIO"/>
</dbReference>
<dbReference type="InterPro" id="IPR011074">
    <property type="entry name" value="CRAL/TRIO_N_dom"/>
</dbReference>
<organism evidence="3 4">
    <name type="scientific">Candidozyma auris</name>
    <name type="common">Yeast</name>
    <name type="synonym">Candida auris</name>
    <dbReference type="NCBI Taxonomy" id="498019"/>
    <lineage>
        <taxon>Eukaryota</taxon>
        <taxon>Fungi</taxon>
        <taxon>Dikarya</taxon>
        <taxon>Ascomycota</taxon>
        <taxon>Saccharomycotina</taxon>
        <taxon>Pichiomycetes</taxon>
        <taxon>Metschnikowiaceae</taxon>
        <taxon>Candidozyma</taxon>
    </lineage>
</organism>
<dbReference type="SUPFAM" id="SSF46938">
    <property type="entry name" value="CRAL/TRIO N-terminal domain"/>
    <property type="match status" value="1"/>
</dbReference>
<dbReference type="VEuPathDB" id="FungiDB:CJJ07_001921"/>
<dbReference type="VEuPathDB" id="FungiDB:CJJ09_004084"/>
<dbReference type="InterPro" id="IPR036273">
    <property type="entry name" value="CRAL/TRIO_N_dom_sf"/>
</dbReference>
<dbReference type="Pfam" id="PF03765">
    <property type="entry name" value="CRAL_TRIO_N"/>
    <property type="match status" value="1"/>
</dbReference>
<feature type="region of interest" description="Disordered" evidence="1">
    <location>
        <begin position="457"/>
        <end position="476"/>
    </location>
</feature>
<feature type="domain" description="CRAL-TRIO" evidence="2">
    <location>
        <begin position="301"/>
        <end position="463"/>
    </location>
</feature>
<evidence type="ECO:0000256" key="1">
    <source>
        <dbReference type="SAM" id="MobiDB-lite"/>
    </source>
</evidence>
<comment type="caution">
    <text evidence="3">The sequence shown here is derived from an EMBL/GenBank/DDBJ whole genome shotgun (WGS) entry which is preliminary data.</text>
</comment>
<dbReference type="VEuPathDB" id="FungiDB:QG37_03691"/>
<feature type="compositionally biased region" description="Polar residues" evidence="1">
    <location>
        <begin position="186"/>
        <end position="197"/>
    </location>
</feature>
<dbReference type="VEuPathDB" id="FungiDB:CJI97_005356"/>
<dbReference type="PANTHER" id="PTHR46590:SF1">
    <property type="entry name" value="PHOSPHATIDYLINOSITOL TRANSFER PROTEIN CSR1"/>
    <property type="match status" value="1"/>
</dbReference>
<dbReference type="VEuPathDB" id="FungiDB:CJI96_0004059"/>
<proteinExistence type="predicted"/>
<dbReference type="Pfam" id="PF00650">
    <property type="entry name" value="CRAL_TRIO"/>
    <property type="match status" value="1"/>
</dbReference>
<sequence length="554" mass="63632">MYPSVYPSEIKYRPGRIQSLDPKQEIALKQCWATLLKLWGYDISLTNDDISLPELFVALSIVEENEKMQISSATSVSSAGGSMLSTPSTALTAQSTVKSSASVKKKQKKSKWTIFPGKALAPKKVLTQRRNALTNGYREDYSPVTKPCDHTRHVYCNIHQLAYNEKKEPLEEYNYSDESTLEKESMSSSESFHTANSHPVQLLQNSLRQKKSFSLKSVKSSVSVHTVGNKSKAKTVHAGIVNSVKNGLLDNLVLRYCRARKLNAEDTINMLAKSMVWKMTEYPAEQWVRESDGPSFYNGENKGFIKNLTTGKSFIRGHDRYGNPLFMFQSRKHFAHDSPLHETERFATVMIEWCRLFSREIHDSVDAFTIIFDLTGFSLKNADNAPIKFLAFMFEAHYPESLGFIIVHNAPWIFSTVWNVIKNWLDPVVVSKIHFTKGYDELVELIDPEHIPSYLGGDDTDEVSYPEPQPEDVRPPKRKDLRYKRLREQRDDLFMRFFDLTKKWCESTNPEVSSKYLRDKILLDYMLSDNYIELDPYIRNRGMYDRNGTLVVGN</sequence>
<dbReference type="VEuPathDB" id="FungiDB:B9J08_005272"/>
<dbReference type="SMART" id="SM01100">
    <property type="entry name" value="CRAL_TRIO_N"/>
    <property type="match status" value="1"/>
</dbReference>
<evidence type="ECO:0000313" key="4">
    <source>
        <dbReference type="Proteomes" id="UP000037122"/>
    </source>
</evidence>